<organism evidence="3 4">
    <name type="scientific">Croceibacterium xixiisoli</name>
    <dbReference type="NCBI Taxonomy" id="1476466"/>
    <lineage>
        <taxon>Bacteria</taxon>
        <taxon>Pseudomonadati</taxon>
        <taxon>Pseudomonadota</taxon>
        <taxon>Alphaproteobacteria</taxon>
        <taxon>Sphingomonadales</taxon>
        <taxon>Erythrobacteraceae</taxon>
        <taxon>Croceibacterium</taxon>
    </lineage>
</organism>
<keyword evidence="2" id="KW-0560">Oxidoreductase</keyword>
<proteinExistence type="inferred from homology"/>
<dbReference type="InterPro" id="IPR002347">
    <property type="entry name" value="SDR_fam"/>
</dbReference>
<dbReference type="InterPro" id="IPR020904">
    <property type="entry name" value="Sc_DH/Rdtase_CS"/>
</dbReference>
<dbReference type="GO" id="GO:0016491">
    <property type="term" value="F:oxidoreductase activity"/>
    <property type="evidence" value="ECO:0007669"/>
    <property type="project" value="UniProtKB-KW"/>
</dbReference>
<reference evidence="3 4" key="1">
    <citation type="submission" date="2019-12" db="EMBL/GenBank/DDBJ databases">
        <title>Genomic-based taxomic classification of the family Erythrobacteraceae.</title>
        <authorList>
            <person name="Xu L."/>
        </authorList>
    </citation>
    <scope>NUCLEOTIDE SEQUENCE [LARGE SCALE GENOMIC DNA]</scope>
    <source>
        <strain evidence="3 4">S36</strain>
    </source>
</reference>
<dbReference type="PRINTS" id="PR00081">
    <property type="entry name" value="GDHRDH"/>
</dbReference>
<comment type="similarity">
    <text evidence="1">Belongs to the short-chain dehydrogenases/reductases (SDR) family.</text>
</comment>
<dbReference type="InterPro" id="IPR036291">
    <property type="entry name" value="NAD(P)-bd_dom_sf"/>
</dbReference>
<evidence type="ECO:0000256" key="1">
    <source>
        <dbReference type="ARBA" id="ARBA00006484"/>
    </source>
</evidence>
<evidence type="ECO:0000313" key="3">
    <source>
        <dbReference type="EMBL" id="MXO98621.1"/>
    </source>
</evidence>
<dbReference type="PANTHER" id="PTHR24321">
    <property type="entry name" value="DEHYDROGENASES, SHORT CHAIN"/>
    <property type="match status" value="1"/>
</dbReference>
<name>A0A6I4TU00_9SPHN</name>
<dbReference type="OrthoDB" id="5457012at2"/>
<dbReference type="PANTHER" id="PTHR24321:SF8">
    <property type="entry name" value="ESTRADIOL 17-BETA-DEHYDROGENASE 8-RELATED"/>
    <property type="match status" value="1"/>
</dbReference>
<gene>
    <name evidence="3" type="ORF">GRI97_06420</name>
</gene>
<comment type="caution">
    <text evidence="3">The sequence shown here is derived from an EMBL/GenBank/DDBJ whole genome shotgun (WGS) entry which is preliminary data.</text>
</comment>
<accession>A0A6I4TU00</accession>
<dbReference type="Pfam" id="PF13561">
    <property type="entry name" value="adh_short_C2"/>
    <property type="match status" value="1"/>
</dbReference>
<dbReference type="EMBL" id="WTYJ01000001">
    <property type="protein sequence ID" value="MXO98621.1"/>
    <property type="molecule type" value="Genomic_DNA"/>
</dbReference>
<keyword evidence="4" id="KW-1185">Reference proteome</keyword>
<protein>
    <submittedName>
        <fullName evidence="3">SDR family oxidoreductase</fullName>
    </submittedName>
</protein>
<evidence type="ECO:0000313" key="4">
    <source>
        <dbReference type="Proteomes" id="UP000469430"/>
    </source>
</evidence>
<dbReference type="Gene3D" id="3.40.50.720">
    <property type="entry name" value="NAD(P)-binding Rossmann-like Domain"/>
    <property type="match status" value="1"/>
</dbReference>
<dbReference type="SUPFAM" id="SSF51735">
    <property type="entry name" value="NAD(P)-binding Rossmann-fold domains"/>
    <property type="match status" value="1"/>
</dbReference>
<dbReference type="PROSITE" id="PS00061">
    <property type="entry name" value="ADH_SHORT"/>
    <property type="match status" value="1"/>
</dbReference>
<sequence>MGRFTGKVALVTGAAGGLGGASARLFAEEGAQVVLTDVAAQAGQAIAQEIDGRFIAHDVSDPAQWDAVVAETLGISGQIDVLVNAAGIEGDLGQGGLATSYAEFRRVLSINLDGTFLGCMAVMPHMMEQRRGAIVNIASIVSFMGTPSGLAYGVSKAGVEQLTRSLSIIGAEDGRRVRCNSVHPGVIRTRMTDSIIATFAAAQGITEDEAEAIVNSAVHFRERGSPRDIAETVAFLASDAAGYVTGAAFRVDGGWSVTSAG</sequence>
<evidence type="ECO:0000256" key="2">
    <source>
        <dbReference type="ARBA" id="ARBA00023002"/>
    </source>
</evidence>
<dbReference type="AlphaFoldDB" id="A0A6I4TU00"/>
<dbReference type="RefSeq" id="WP_161390240.1">
    <property type="nucleotide sequence ID" value="NZ_JBHSCP010000001.1"/>
</dbReference>
<dbReference type="FunFam" id="3.40.50.720:FF:000084">
    <property type="entry name" value="Short-chain dehydrogenase reductase"/>
    <property type="match status" value="1"/>
</dbReference>
<dbReference type="PRINTS" id="PR00080">
    <property type="entry name" value="SDRFAMILY"/>
</dbReference>
<dbReference type="Proteomes" id="UP000469430">
    <property type="component" value="Unassembled WGS sequence"/>
</dbReference>